<comment type="caution">
    <text evidence="1">The sequence shown here is derived from an EMBL/GenBank/DDBJ whole genome shotgun (WGS) entry which is preliminary data.</text>
</comment>
<evidence type="ECO:0000313" key="2">
    <source>
        <dbReference type="Proteomes" id="UP000799776"/>
    </source>
</evidence>
<name>A0A9P4HZF4_9PEZI</name>
<protein>
    <submittedName>
        <fullName evidence="1">Uncharacterized protein</fullName>
    </submittedName>
</protein>
<dbReference type="AlphaFoldDB" id="A0A9P4HZF4"/>
<keyword evidence="2" id="KW-1185">Reference proteome</keyword>
<gene>
    <name evidence="1" type="ORF">K490DRAFT_54368</name>
</gene>
<accession>A0A9P4HZF4</accession>
<dbReference type="Proteomes" id="UP000799776">
    <property type="component" value="Unassembled WGS sequence"/>
</dbReference>
<reference evidence="1" key="1">
    <citation type="journal article" date="2020" name="Stud. Mycol.">
        <title>101 Dothideomycetes genomes: a test case for predicting lifestyles and emergence of pathogens.</title>
        <authorList>
            <person name="Haridas S."/>
            <person name="Albert R."/>
            <person name="Binder M."/>
            <person name="Bloem J."/>
            <person name="Labutti K."/>
            <person name="Salamov A."/>
            <person name="Andreopoulos B."/>
            <person name="Baker S."/>
            <person name="Barry K."/>
            <person name="Bills G."/>
            <person name="Bluhm B."/>
            <person name="Cannon C."/>
            <person name="Castanera R."/>
            <person name="Culley D."/>
            <person name="Daum C."/>
            <person name="Ezra D."/>
            <person name="Gonzalez J."/>
            <person name="Henrissat B."/>
            <person name="Kuo A."/>
            <person name="Liang C."/>
            <person name="Lipzen A."/>
            <person name="Lutzoni F."/>
            <person name="Magnuson J."/>
            <person name="Mondo S."/>
            <person name="Nolan M."/>
            <person name="Ohm R."/>
            <person name="Pangilinan J."/>
            <person name="Park H.-J."/>
            <person name="Ramirez L."/>
            <person name="Alfaro M."/>
            <person name="Sun H."/>
            <person name="Tritt A."/>
            <person name="Yoshinaga Y."/>
            <person name="Zwiers L.-H."/>
            <person name="Turgeon B."/>
            <person name="Goodwin S."/>
            <person name="Spatafora J."/>
            <person name="Crous P."/>
            <person name="Grigoriev I."/>
        </authorList>
    </citation>
    <scope>NUCLEOTIDE SEQUENCE</scope>
    <source>
        <strain evidence="1">CBS 121410</strain>
    </source>
</reference>
<dbReference type="EMBL" id="ML978713">
    <property type="protein sequence ID" value="KAF2089940.1"/>
    <property type="molecule type" value="Genomic_DNA"/>
</dbReference>
<evidence type="ECO:0000313" key="1">
    <source>
        <dbReference type="EMBL" id="KAF2089940.1"/>
    </source>
</evidence>
<proteinExistence type="predicted"/>
<organism evidence="1 2">
    <name type="scientific">Saccharata proteae CBS 121410</name>
    <dbReference type="NCBI Taxonomy" id="1314787"/>
    <lineage>
        <taxon>Eukaryota</taxon>
        <taxon>Fungi</taxon>
        <taxon>Dikarya</taxon>
        <taxon>Ascomycota</taxon>
        <taxon>Pezizomycotina</taxon>
        <taxon>Dothideomycetes</taxon>
        <taxon>Dothideomycetes incertae sedis</taxon>
        <taxon>Botryosphaeriales</taxon>
        <taxon>Saccharataceae</taxon>
        <taxon>Saccharata</taxon>
    </lineage>
</organism>
<sequence length="209" mass="23261">MAGVARIQLCVLRGGVHVNSGTDCGGSRRTQTPAYASRAITRCHASILIPTIFAGWPTSNVTAGLRWLPKDTEYASRTATKRHESTLIPTIFAGWPTSNVTAGLRWLPKDTEYASRTTTKRHESTLISKLFPGWAMSDVTVKHWTPSKRRRSRAPAQDSRLFRRLRVVLRTLAATRARLHHTVHGDEIELVERHGSLPSRLLGCDTGMK</sequence>